<keyword evidence="3" id="KW-0560">Oxidoreductase</keyword>
<evidence type="ECO:0000313" key="9">
    <source>
        <dbReference type="Proteomes" id="UP000030693"/>
    </source>
</evidence>
<dbReference type="EMBL" id="KB932206">
    <property type="protein sequence ID" value="KCV69564.1"/>
    <property type="molecule type" value="Genomic_DNA"/>
</dbReference>
<feature type="binding site" evidence="5">
    <location>
        <position position="160"/>
    </location>
    <ligand>
        <name>NAD(+)</name>
        <dbReference type="ChEBI" id="CHEBI:57540"/>
    </ligand>
</feature>
<feature type="domain" description="3-hydroxyacyl-CoA dehydrogenase NAD binding" evidence="7">
    <location>
        <begin position="40"/>
        <end position="224"/>
    </location>
</feature>
<dbReference type="PANTHER" id="PTHR48075:SF5">
    <property type="entry name" value="3-HYDROXYBUTYRYL-COA DEHYDROGENASE"/>
    <property type="match status" value="1"/>
</dbReference>
<protein>
    <submittedName>
        <fullName evidence="8">3-hydroxybutyryl-CoA dehydrogenase</fullName>
    </submittedName>
</protein>
<reference evidence="8" key="1">
    <citation type="submission" date="2013-04" db="EMBL/GenBank/DDBJ databases">
        <title>The Genome Sequence of Fonticula alba ATCC 38817.</title>
        <authorList>
            <consortium name="The Broad Institute Genomics Platform"/>
            <person name="Russ C."/>
            <person name="Cuomo C."/>
            <person name="Burger G."/>
            <person name="Gray M.W."/>
            <person name="Holland P.W.H."/>
            <person name="King N."/>
            <person name="Lang F.B.F."/>
            <person name="Roger A.J."/>
            <person name="Ruiz-Trillo I."/>
            <person name="Brown M."/>
            <person name="Walker B."/>
            <person name="Young S."/>
            <person name="Zeng Q."/>
            <person name="Gargeya S."/>
            <person name="Fitzgerald M."/>
            <person name="Haas B."/>
            <person name="Abouelleil A."/>
            <person name="Allen A.W."/>
            <person name="Alvarado L."/>
            <person name="Arachchi H.M."/>
            <person name="Berlin A.M."/>
            <person name="Chapman S.B."/>
            <person name="Gainer-Dewar J."/>
            <person name="Goldberg J."/>
            <person name="Griggs A."/>
            <person name="Gujja S."/>
            <person name="Hansen M."/>
            <person name="Howarth C."/>
            <person name="Imamovic A."/>
            <person name="Ireland A."/>
            <person name="Larimer J."/>
            <person name="McCowan C."/>
            <person name="Murphy C."/>
            <person name="Pearson M."/>
            <person name="Poon T.W."/>
            <person name="Priest M."/>
            <person name="Roberts A."/>
            <person name="Saif S."/>
            <person name="Shea T."/>
            <person name="Sisk P."/>
            <person name="Sykes S."/>
            <person name="Wortman J."/>
            <person name="Nusbaum C."/>
            <person name="Birren B."/>
        </authorList>
    </citation>
    <scope>NUCLEOTIDE SEQUENCE [LARGE SCALE GENOMIC DNA]</scope>
    <source>
        <strain evidence="8">ATCC 38817</strain>
    </source>
</reference>
<dbReference type="PANTHER" id="PTHR48075">
    <property type="entry name" value="3-HYDROXYACYL-COA DEHYDROGENASE FAMILY PROTEIN"/>
    <property type="match status" value="1"/>
</dbReference>
<dbReference type="InterPro" id="IPR022694">
    <property type="entry name" value="3-OHacyl-CoA_DH"/>
</dbReference>
<feature type="site" description="Important for catalytic activity" evidence="4">
    <location>
        <position position="183"/>
    </location>
</feature>
<evidence type="ECO:0000313" key="8">
    <source>
        <dbReference type="EMBL" id="KCV69564.1"/>
    </source>
</evidence>
<feature type="domain" description="3-hydroxyacyl-CoA dehydrogenase C-terminal" evidence="6">
    <location>
        <begin position="229"/>
        <end position="325"/>
    </location>
</feature>
<dbReference type="PIRSF" id="PIRSF000105">
    <property type="entry name" value="HCDH"/>
    <property type="match status" value="1"/>
</dbReference>
<dbReference type="FunFam" id="3.40.50.720:FF:000009">
    <property type="entry name" value="Fatty oxidation complex, alpha subunit"/>
    <property type="match status" value="1"/>
</dbReference>
<gene>
    <name evidence="8" type="ORF">H696_03986</name>
</gene>
<dbReference type="OMA" id="MRLGCNQ"/>
<evidence type="ECO:0000256" key="5">
    <source>
        <dbReference type="PIRSR" id="PIRSR000105-2"/>
    </source>
</evidence>
<feature type="binding site" evidence="5">
    <location>
        <position position="317"/>
    </location>
    <ligand>
        <name>NAD(+)</name>
        <dbReference type="ChEBI" id="CHEBI:57540"/>
    </ligand>
</feature>
<evidence type="ECO:0000259" key="6">
    <source>
        <dbReference type="Pfam" id="PF00725"/>
    </source>
</evidence>
<dbReference type="Pfam" id="PF02737">
    <property type="entry name" value="3HCDH_N"/>
    <property type="match status" value="1"/>
</dbReference>
<dbReference type="GeneID" id="20528711"/>
<dbReference type="GO" id="GO:0070403">
    <property type="term" value="F:NAD+ binding"/>
    <property type="evidence" value="ECO:0007669"/>
    <property type="project" value="InterPro"/>
</dbReference>
<dbReference type="RefSeq" id="XP_009496129.1">
    <property type="nucleotide sequence ID" value="XM_009497854.1"/>
</dbReference>
<feature type="binding site" evidence="5">
    <location>
        <position position="127"/>
    </location>
    <ligand>
        <name>NAD(+)</name>
        <dbReference type="ChEBI" id="CHEBI:57540"/>
    </ligand>
</feature>
<dbReference type="InterPro" id="IPR008927">
    <property type="entry name" value="6-PGluconate_DH-like_C_sf"/>
</dbReference>
<evidence type="ECO:0000256" key="2">
    <source>
        <dbReference type="ARBA" id="ARBA00009463"/>
    </source>
</evidence>
<dbReference type="PROSITE" id="PS00067">
    <property type="entry name" value="3HCDH"/>
    <property type="match status" value="1"/>
</dbReference>
<dbReference type="SUPFAM" id="SSF51735">
    <property type="entry name" value="NAD(P)-binding Rossmann-fold domains"/>
    <property type="match status" value="1"/>
</dbReference>
<evidence type="ECO:0000256" key="4">
    <source>
        <dbReference type="PIRSR" id="PIRSR000105-1"/>
    </source>
</evidence>
<keyword evidence="9" id="KW-1185">Reference proteome</keyword>
<keyword evidence="5" id="KW-0520">NAD</keyword>
<proteinExistence type="inferred from homology"/>
<name>A0A058Z5L2_FONAL</name>
<feature type="binding site" evidence="5">
    <location>
        <position position="68"/>
    </location>
    <ligand>
        <name>NAD(+)</name>
        <dbReference type="ChEBI" id="CHEBI:57540"/>
    </ligand>
</feature>
<sequence length="325" mass="34226">MLPAVARLSVRSRALPGVASRAFATASSADASTEHGVKKFGVVGAGQMGIGIAQVATSVVGLPVVLVDTSAERLEKQIAFMGSVLAKDVAKGRMTEEQRAAALDRIVPATSLSALAECDFVVEAVSEDPAIKLELFRQLDGVLAAPAPGAVGPILASNTSSIPLTRIAGSVSAARATSVIGMHFMNPVPVMELVEVIPALQTADEVLLRTEALARAMGKTTARSADAPGFIANRLLMPMLNEAIMCLGEGIATPEDIDTVMRLGMRHPMGPLKLADFIGLDTCLAIMRVLYNEFGDPKFRPAPLLVRYVEAGWLGKKAGRGFYQY</sequence>
<feature type="binding site" evidence="5">
    <location>
        <position position="186"/>
    </location>
    <ligand>
        <name>NAD(+)</name>
        <dbReference type="ChEBI" id="CHEBI:57540"/>
    </ligand>
</feature>
<dbReference type="Proteomes" id="UP000030693">
    <property type="component" value="Unassembled WGS sequence"/>
</dbReference>
<dbReference type="InterPro" id="IPR006176">
    <property type="entry name" value="3-OHacyl-CoA_DH_NAD-bd"/>
</dbReference>
<organism evidence="8">
    <name type="scientific">Fonticula alba</name>
    <name type="common">Slime mold</name>
    <dbReference type="NCBI Taxonomy" id="691883"/>
    <lineage>
        <taxon>Eukaryota</taxon>
        <taxon>Rotosphaerida</taxon>
        <taxon>Fonticulaceae</taxon>
        <taxon>Fonticula</taxon>
    </lineage>
</organism>
<evidence type="ECO:0000256" key="3">
    <source>
        <dbReference type="ARBA" id="ARBA00023002"/>
    </source>
</evidence>
<dbReference type="Gene3D" id="1.10.1040.10">
    <property type="entry name" value="N-(1-d-carboxylethyl)-l-norvaline Dehydrogenase, domain 2"/>
    <property type="match status" value="1"/>
</dbReference>
<dbReference type="InterPro" id="IPR013328">
    <property type="entry name" value="6PGD_dom2"/>
</dbReference>
<comment type="pathway">
    <text evidence="1">Lipid metabolism; fatty acid beta-oxidation.</text>
</comment>
<dbReference type="OrthoDB" id="5958943at2759"/>
<comment type="similarity">
    <text evidence="2">Belongs to the 3-hydroxyacyl-CoA dehydrogenase family.</text>
</comment>
<dbReference type="GO" id="GO:0016616">
    <property type="term" value="F:oxidoreductase activity, acting on the CH-OH group of donors, NAD or NADP as acceptor"/>
    <property type="evidence" value="ECO:0007669"/>
    <property type="project" value="InterPro"/>
</dbReference>
<evidence type="ECO:0000259" key="7">
    <source>
        <dbReference type="Pfam" id="PF02737"/>
    </source>
</evidence>
<feature type="binding site" evidence="5">
    <location>
        <begin position="44"/>
        <end position="49"/>
    </location>
    <ligand>
        <name>NAD(+)</name>
        <dbReference type="ChEBI" id="CHEBI:57540"/>
    </ligand>
</feature>
<dbReference type="eggNOG" id="KOG2304">
    <property type="taxonomic scope" value="Eukaryota"/>
</dbReference>
<feature type="binding site" evidence="5">
    <location>
        <position position="132"/>
    </location>
    <ligand>
        <name>NAD(+)</name>
        <dbReference type="ChEBI" id="CHEBI:57540"/>
    </ligand>
</feature>
<evidence type="ECO:0000256" key="1">
    <source>
        <dbReference type="ARBA" id="ARBA00005005"/>
    </source>
</evidence>
<dbReference type="InterPro" id="IPR006180">
    <property type="entry name" value="3-OHacyl-CoA_DH_CS"/>
</dbReference>
<dbReference type="AlphaFoldDB" id="A0A058Z5L2"/>
<dbReference type="SUPFAM" id="SSF48179">
    <property type="entry name" value="6-phosphogluconate dehydrogenase C-terminal domain-like"/>
    <property type="match status" value="1"/>
</dbReference>
<dbReference type="STRING" id="691883.A0A058Z5L2"/>
<dbReference type="InterPro" id="IPR036291">
    <property type="entry name" value="NAD(P)-bd_dom_sf"/>
</dbReference>
<dbReference type="Pfam" id="PF00725">
    <property type="entry name" value="3HCDH"/>
    <property type="match status" value="1"/>
</dbReference>
<dbReference type="Gene3D" id="3.40.50.720">
    <property type="entry name" value="NAD(P)-binding Rossmann-like Domain"/>
    <property type="match status" value="1"/>
</dbReference>
<accession>A0A058Z5L2</accession>
<dbReference type="InterPro" id="IPR006108">
    <property type="entry name" value="3HC_DH_C"/>
</dbReference>
<dbReference type="GO" id="GO:0006631">
    <property type="term" value="P:fatty acid metabolic process"/>
    <property type="evidence" value="ECO:0007669"/>
    <property type="project" value="InterPro"/>
</dbReference>